<accession>A0A251V0F1</accession>
<proteinExistence type="predicted"/>
<name>A0A251V0F1_HELAN</name>
<keyword evidence="1" id="KW-0472">Membrane</keyword>
<dbReference type="Proteomes" id="UP000215914">
    <property type="component" value="Chromosome 4"/>
</dbReference>
<keyword evidence="1" id="KW-0812">Transmembrane</keyword>
<dbReference type="EMBL" id="CM007893">
    <property type="protein sequence ID" value="OTG28462.1"/>
    <property type="molecule type" value="Genomic_DNA"/>
</dbReference>
<keyword evidence="1" id="KW-1133">Transmembrane helix</keyword>
<keyword evidence="3" id="KW-1185">Reference proteome</keyword>
<reference evidence="3" key="1">
    <citation type="journal article" date="2017" name="Nature">
        <title>The sunflower genome provides insights into oil metabolism, flowering and Asterid evolution.</title>
        <authorList>
            <person name="Badouin H."/>
            <person name="Gouzy J."/>
            <person name="Grassa C.J."/>
            <person name="Murat F."/>
            <person name="Staton S.E."/>
            <person name="Cottret L."/>
            <person name="Lelandais-Briere C."/>
            <person name="Owens G.L."/>
            <person name="Carrere S."/>
            <person name="Mayjonade B."/>
            <person name="Legrand L."/>
            <person name="Gill N."/>
            <person name="Kane N.C."/>
            <person name="Bowers J.E."/>
            <person name="Hubner S."/>
            <person name="Bellec A."/>
            <person name="Berard A."/>
            <person name="Berges H."/>
            <person name="Blanchet N."/>
            <person name="Boniface M.C."/>
            <person name="Brunel D."/>
            <person name="Catrice O."/>
            <person name="Chaidir N."/>
            <person name="Claudel C."/>
            <person name="Donnadieu C."/>
            <person name="Faraut T."/>
            <person name="Fievet G."/>
            <person name="Helmstetter N."/>
            <person name="King M."/>
            <person name="Knapp S.J."/>
            <person name="Lai Z."/>
            <person name="Le Paslier M.C."/>
            <person name="Lippi Y."/>
            <person name="Lorenzon L."/>
            <person name="Mandel J.R."/>
            <person name="Marage G."/>
            <person name="Marchand G."/>
            <person name="Marquand E."/>
            <person name="Bret-Mestries E."/>
            <person name="Morien E."/>
            <person name="Nambeesan S."/>
            <person name="Nguyen T."/>
            <person name="Pegot-Espagnet P."/>
            <person name="Pouilly N."/>
            <person name="Raftis F."/>
            <person name="Sallet E."/>
            <person name="Schiex T."/>
            <person name="Thomas J."/>
            <person name="Vandecasteele C."/>
            <person name="Vares D."/>
            <person name="Vear F."/>
            <person name="Vautrin S."/>
            <person name="Crespi M."/>
            <person name="Mangin B."/>
            <person name="Burke J.M."/>
            <person name="Salse J."/>
            <person name="Munos S."/>
            <person name="Vincourt P."/>
            <person name="Rieseberg L.H."/>
            <person name="Langlade N.B."/>
        </authorList>
    </citation>
    <scope>NUCLEOTIDE SEQUENCE [LARGE SCALE GENOMIC DNA]</scope>
    <source>
        <strain evidence="3">cv. SF193</strain>
    </source>
</reference>
<evidence type="ECO:0000256" key="1">
    <source>
        <dbReference type="SAM" id="Phobius"/>
    </source>
</evidence>
<organism evidence="2 3">
    <name type="scientific">Helianthus annuus</name>
    <name type="common">Common sunflower</name>
    <dbReference type="NCBI Taxonomy" id="4232"/>
    <lineage>
        <taxon>Eukaryota</taxon>
        <taxon>Viridiplantae</taxon>
        <taxon>Streptophyta</taxon>
        <taxon>Embryophyta</taxon>
        <taxon>Tracheophyta</taxon>
        <taxon>Spermatophyta</taxon>
        <taxon>Magnoliopsida</taxon>
        <taxon>eudicotyledons</taxon>
        <taxon>Gunneridae</taxon>
        <taxon>Pentapetalae</taxon>
        <taxon>asterids</taxon>
        <taxon>campanulids</taxon>
        <taxon>Asterales</taxon>
        <taxon>Asteraceae</taxon>
        <taxon>Asteroideae</taxon>
        <taxon>Heliantheae alliance</taxon>
        <taxon>Heliantheae</taxon>
        <taxon>Helianthus</taxon>
    </lineage>
</organism>
<protein>
    <submittedName>
        <fullName evidence="2">Uncharacterized protein</fullName>
    </submittedName>
</protein>
<dbReference type="AlphaFoldDB" id="A0A251V0F1"/>
<feature type="transmembrane region" description="Helical" evidence="1">
    <location>
        <begin position="69"/>
        <end position="90"/>
    </location>
</feature>
<gene>
    <name evidence="2" type="ORF">HannXRQ_Chr04g0111551</name>
</gene>
<sequence length="111" mass="12878">MQFSKRRLKMVRIPAVKAKTNTFSTFRVNNNRLIRRKLVIMQQILLLQIEDVRLLGFHSTSFLFTEYQYVGVIMVIFAVLIFVFLGFVPLRDSAQVVKHAHTTPPRCASPL</sequence>
<evidence type="ECO:0000313" key="3">
    <source>
        <dbReference type="Proteomes" id="UP000215914"/>
    </source>
</evidence>
<evidence type="ECO:0000313" key="2">
    <source>
        <dbReference type="EMBL" id="OTG28462.1"/>
    </source>
</evidence>
<dbReference type="InParanoid" id="A0A251V0F1"/>